<gene>
    <name evidence="1" type="ORF">BpHYR1_017187</name>
</gene>
<comment type="caution">
    <text evidence="1">The sequence shown here is derived from an EMBL/GenBank/DDBJ whole genome shotgun (WGS) entry which is preliminary data.</text>
</comment>
<organism evidence="1 2">
    <name type="scientific">Brachionus plicatilis</name>
    <name type="common">Marine rotifer</name>
    <name type="synonym">Brachionus muelleri</name>
    <dbReference type="NCBI Taxonomy" id="10195"/>
    <lineage>
        <taxon>Eukaryota</taxon>
        <taxon>Metazoa</taxon>
        <taxon>Spiralia</taxon>
        <taxon>Gnathifera</taxon>
        <taxon>Rotifera</taxon>
        <taxon>Eurotatoria</taxon>
        <taxon>Monogononta</taxon>
        <taxon>Pseudotrocha</taxon>
        <taxon>Ploima</taxon>
        <taxon>Brachionidae</taxon>
        <taxon>Brachionus</taxon>
    </lineage>
</organism>
<dbReference type="AlphaFoldDB" id="A0A3M7QID5"/>
<dbReference type="EMBL" id="REGN01006013">
    <property type="protein sequence ID" value="RNA11227.1"/>
    <property type="molecule type" value="Genomic_DNA"/>
</dbReference>
<sequence length="60" mass="7198">MKLRNAYIFLNFLLEGKISILKILTIQDLFKRNNYLFNGSPSEVSKNLFINRFYKRVQIL</sequence>
<name>A0A3M7QID5_BRAPC</name>
<proteinExistence type="predicted"/>
<keyword evidence="2" id="KW-1185">Reference proteome</keyword>
<dbReference type="Proteomes" id="UP000276133">
    <property type="component" value="Unassembled WGS sequence"/>
</dbReference>
<protein>
    <submittedName>
        <fullName evidence="1">Uncharacterized protein</fullName>
    </submittedName>
</protein>
<reference evidence="1 2" key="1">
    <citation type="journal article" date="2018" name="Sci. Rep.">
        <title>Genomic signatures of local adaptation to the degree of environmental predictability in rotifers.</title>
        <authorList>
            <person name="Franch-Gras L."/>
            <person name="Hahn C."/>
            <person name="Garcia-Roger E.M."/>
            <person name="Carmona M.J."/>
            <person name="Serra M."/>
            <person name="Gomez A."/>
        </authorList>
    </citation>
    <scope>NUCLEOTIDE SEQUENCE [LARGE SCALE GENOMIC DNA]</scope>
    <source>
        <strain evidence="1">HYR1</strain>
    </source>
</reference>
<evidence type="ECO:0000313" key="2">
    <source>
        <dbReference type="Proteomes" id="UP000276133"/>
    </source>
</evidence>
<accession>A0A3M7QID5</accession>
<evidence type="ECO:0000313" key="1">
    <source>
        <dbReference type="EMBL" id="RNA11227.1"/>
    </source>
</evidence>